<reference evidence="1 2" key="1">
    <citation type="submission" date="2014-09" db="EMBL/GenBank/DDBJ databases">
        <title>Draft genome sequence of Streptomyces natalensis ATCC 27448, producer of the antifungal pimaricin.</title>
        <authorList>
            <person name="Mendes M.V."/>
            <person name="Beites T."/>
            <person name="Pires S."/>
            <person name="Santos C.L."/>
            <person name="Moradas-Ferreira P."/>
        </authorList>
    </citation>
    <scope>NUCLEOTIDE SEQUENCE [LARGE SCALE GENOMIC DNA]</scope>
    <source>
        <strain evidence="1 2">ATCC 27448</strain>
    </source>
</reference>
<gene>
    <name evidence="1" type="ORF">SNA_17940</name>
</gene>
<dbReference type="EMBL" id="JRKI01000026">
    <property type="protein sequence ID" value="KIZ16868.1"/>
    <property type="molecule type" value="Genomic_DNA"/>
</dbReference>
<dbReference type="Proteomes" id="UP000032458">
    <property type="component" value="Unassembled WGS sequence"/>
</dbReference>
<protein>
    <submittedName>
        <fullName evidence="1">Uncharacterized protein</fullName>
    </submittedName>
</protein>
<dbReference type="AlphaFoldDB" id="A0A0D7CL11"/>
<name>A0A0D7CL11_9ACTN</name>
<dbReference type="PATRIC" id="fig|1240678.4.peg.3776"/>
<evidence type="ECO:0000313" key="1">
    <source>
        <dbReference type="EMBL" id="KIZ16868.1"/>
    </source>
</evidence>
<sequence>MRPQRLMEFVAETLTNAPEVQRAVPWQEGGVRPYGVQVTFLTGAELWLGVMAQAAPGESYDEPEVPVTAEPPAEVAVPELLEGGKVTPLSAEAYIAAVLTNSGSAEIKRAYGYSEGATMTRPTSAPGVGLEFHSAGRGFLPFIHTARAGQGKGRQAFDLQEAF</sequence>
<organism evidence="1 2">
    <name type="scientific">Streptomyces natalensis ATCC 27448</name>
    <dbReference type="NCBI Taxonomy" id="1240678"/>
    <lineage>
        <taxon>Bacteria</taxon>
        <taxon>Bacillati</taxon>
        <taxon>Actinomycetota</taxon>
        <taxon>Actinomycetes</taxon>
        <taxon>Kitasatosporales</taxon>
        <taxon>Streptomycetaceae</taxon>
        <taxon>Streptomyces</taxon>
    </lineage>
</organism>
<accession>A0A0D7CL11</accession>
<keyword evidence="2" id="KW-1185">Reference proteome</keyword>
<proteinExistence type="predicted"/>
<dbReference type="RefSeq" id="WP_030064852.1">
    <property type="nucleotide sequence ID" value="NZ_JRKI01000026.1"/>
</dbReference>
<evidence type="ECO:0000313" key="2">
    <source>
        <dbReference type="Proteomes" id="UP000032458"/>
    </source>
</evidence>
<comment type="caution">
    <text evidence="1">The sequence shown here is derived from an EMBL/GenBank/DDBJ whole genome shotgun (WGS) entry which is preliminary data.</text>
</comment>